<evidence type="ECO:0000256" key="2">
    <source>
        <dbReference type="ARBA" id="ARBA00022448"/>
    </source>
</evidence>
<accession>A0A2P8DAA6</accession>
<evidence type="ECO:0000256" key="5">
    <source>
        <dbReference type="ARBA" id="ARBA00058766"/>
    </source>
</evidence>
<dbReference type="Proteomes" id="UP000240572">
    <property type="component" value="Unassembled WGS sequence"/>
</dbReference>
<evidence type="ECO:0000259" key="7">
    <source>
        <dbReference type="Pfam" id="PF25975"/>
    </source>
</evidence>
<feature type="domain" description="CusB-like beta-barrel" evidence="6">
    <location>
        <begin position="219"/>
        <end position="292"/>
    </location>
</feature>
<dbReference type="Gene3D" id="2.40.420.20">
    <property type="match status" value="1"/>
</dbReference>
<organism evidence="8 9">
    <name type="scientific">Taibaiella chishuiensis</name>
    <dbReference type="NCBI Taxonomy" id="1434707"/>
    <lineage>
        <taxon>Bacteria</taxon>
        <taxon>Pseudomonadati</taxon>
        <taxon>Bacteroidota</taxon>
        <taxon>Chitinophagia</taxon>
        <taxon>Chitinophagales</taxon>
        <taxon>Chitinophagaceae</taxon>
        <taxon>Taibaiella</taxon>
    </lineage>
</organism>
<dbReference type="RefSeq" id="WP_106520890.1">
    <property type="nucleotide sequence ID" value="NZ_PYGD01000001.1"/>
</dbReference>
<keyword evidence="3" id="KW-0862">Zinc</keyword>
<dbReference type="Pfam" id="PF25975">
    <property type="entry name" value="CzcB_C"/>
    <property type="match status" value="1"/>
</dbReference>
<evidence type="ECO:0000259" key="6">
    <source>
        <dbReference type="Pfam" id="PF25954"/>
    </source>
</evidence>
<sequence length="367" mass="38934">MNIQMKKGTSPAGTLYYKSSNSLYLVLLLLLPAAWSCKHKETAANVKNNAPVVTENGNHIEIPDPKVAAFFKTETVGSGNVTADMNAPAKVAAAVVASSENSGSNVILFDNPELASTYSQLTQNINNITQKKNIVAQKAAVVKQKQIEVQRYEDLAAHGAGTGKDVSDAKTDLLLAESDLKLAQSDVNTEQAGIMEHEAVLKSGGFNPSALSRAGAGNVYITCDVPENQISKIKAGTACTLSFPSFPGEQIKGSIDNIADVIDNSTRMVKVRITVPNKDNRIKAGMFAMVGFGVSEGNNMTVPAASLITVQGKNYVFVKKSDAVFERRAVMAGQQLGDRVIIYSGLQPGESVATSGVMQLKGLSFGY</sequence>
<gene>
    <name evidence="8" type="ORF">B0I18_101315</name>
</gene>
<keyword evidence="2" id="KW-0813">Transport</keyword>
<evidence type="ECO:0000256" key="1">
    <source>
        <dbReference type="ARBA" id="ARBA00009477"/>
    </source>
</evidence>
<comment type="function">
    <text evidence="5">CzcA and CzcB together would act in zinc efflux nearly as effectively as the complete czc efflux system (CzcABC). The CzcB protein is thought to funnel zinc cations to the CzcA transport protein.</text>
</comment>
<dbReference type="GO" id="GO:0046686">
    <property type="term" value="P:response to cadmium ion"/>
    <property type="evidence" value="ECO:0007669"/>
    <property type="project" value="UniProtKB-KW"/>
</dbReference>
<evidence type="ECO:0000313" key="9">
    <source>
        <dbReference type="Proteomes" id="UP000240572"/>
    </source>
</evidence>
<dbReference type="FunFam" id="2.40.30.170:FF:000010">
    <property type="entry name" value="Efflux RND transporter periplasmic adaptor subunit"/>
    <property type="match status" value="1"/>
</dbReference>
<dbReference type="Gene3D" id="2.40.30.170">
    <property type="match status" value="1"/>
</dbReference>
<dbReference type="EMBL" id="PYGD01000001">
    <property type="protein sequence ID" value="PSK94164.1"/>
    <property type="molecule type" value="Genomic_DNA"/>
</dbReference>
<dbReference type="GO" id="GO:0015562">
    <property type="term" value="F:efflux transmembrane transporter activity"/>
    <property type="evidence" value="ECO:0007669"/>
    <property type="project" value="TreeGrafter"/>
</dbReference>
<evidence type="ECO:0000313" key="8">
    <source>
        <dbReference type="EMBL" id="PSK94164.1"/>
    </source>
</evidence>
<feature type="domain" description="CzcB-like C-terminal circularly permuted SH3-like" evidence="7">
    <location>
        <begin position="301"/>
        <end position="361"/>
    </location>
</feature>
<dbReference type="GO" id="GO:1990281">
    <property type="term" value="C:efflux pump complex"/>
    <property type="evidence" value="ECO:0007669"/>
    <property type="project" value="TreeGrafter"/>
</dbReference>
<dbReference type="AlphaFoldDB" id="A0A2P8DAA6"/>
<proteinExistence type="inferred from homology"/>
<evidence type="ECO:0000256" key="3">
    <source>
        <dbReference type="ARBA" id="ARBA00022833"/>
    </source>
</evidence>
<dbReference type="SUPFAM" id="SSF111369">
    <property type="entry name" value="HlyD-like secretion proteins"/>
    <property type="match status" value="1"/>
</dbReference>
<comment type="caution">
    <text evidence="8">The sequence shown here is derived from an EMBL/GenBank/DDBJ whole genome shotgun (WGS) entry which is preliminary data.</text>
</comment>
<dbReference type="Pfam" id="PF25954">
    <property type="entry name" value="Beta-barrel_RND_2"/>
    <property type="match status" value="1"/>
</dbReference>
<keyword evidence="9" id="KW-1185">Reference proteome</keyword>
<dbReference type="InterPro" id="IPR058792">
    <property type="entry name" value="Beta-barrel_RND_2"/>
</dbReference>
<dbReference type="InterPro" id="IPR006143">
    <property type="entry name" value="RND_pump_MFP"/>
</dbReference>
<dbReference type="FunFam" id="2.40.420.20:FF:000006">
    <property type="entry name" value="RND family efflux transporter MFP subunit"/>
    <property type="match status" value="1"/>
</dbReference>
<keyword evidence="4" id="KW-0105">Cadmium resistance</keyword>
<dbReference type="InterPro" id="IPR058649">
    <property type="entry name" value="CzcB_C"/>
</dbReference>
<protein>
    <submittedName>
        <fullName evidence="8">RND family efflux transporter MFP subunit</fullName>
    </submittedName>
</protein>
<dbReference type="PANTHER" id="PTHR30469">
    <property type="entry name" value="MULTIDRUG RESISTANCE PROTEIN MDTA"/>
    <property type="match status" value="1"/>
</dbReference>
<comment type="similarity">
    <text evidence="1">Belongs to the membrane fusion protein (MFP) (TC 8.A.1) family.</text>
</comment>
<dbReference type="OrthoDB" id="9806939at2"/>
<reference evidence="8 9" key="1">
    <citation type="submission" date="2018-03" db="EMBL/GenBank/DDBJ databases">
        <title>Genomic Encyclopedia of Type Strains, Phase III (KMG-III): the genomes of soil and plant-associated and newly described type strains.</title>
        <authorList>
            <person name="Whitman W."/>
        </authorList>
    </citation>
    <scope>NUCLEOTIDE SEQUENCE [LARGE SCALE GENOMIC DNA]</scope>
    <source>
        <strain evidence="8 9">CGMCC 1.12700</strain>
    </source>
</reference>
<evidence type="ECO:0000256" key="4">
    <source>
        <dbReference type="ARBA" id="ARBA00043263"/>
    </source>
</evidence>
<dbReference type="NCBIfam" id="TIGR01730">
    <property type="entry name" value="RND_mfp"/>
    <property type="match status" value="1"/>
</dbReference>
<name>A0A2P8DAA6_9BACT</name>